<dbReference type="EMBL" id="DSEC01000141">
    <property type="protein sequence ID" value="HER43213.1"/>
    <property type="molecule type" value="Genomic_DNA"/>
</dbReference>
<protein>
    <recommendedName>
        <fullName evidence="1">Dipeptidase</fullName>
        <ecNumber evidence="1">3.4.-.-</ecNumber>
    </recommendedName>
</protein>
<dbReference type="GO" id="GO:0070004">
    <property type="term" value="F:cysteine-type exopeptidase activity"/>
    <property type="evidence" value="ECO:0007669"/>
    <property type="project" value="InterPro"/>
</dbReference>
<sequence length="542" mass="60967">MRRTTAVAIAMLLVLVSAGMPAGACTNFLITRGASTDGSTMITYAADSHELYGELYYFPARDHGPGTMVDIYEWDTGKYLGQIPQVSHTYAVVGLMNEHQVSIGETTWGGRSELRDSTAVIDYGSLMFLALQRARTAREAIEVMGRLVAEHGYYSSGESFSISDPDEVWFMDLIGKVPGNSGAVWVARKIPDGYISAHANQARIRQFPLDDDQNCLYAHDVIDFAREMGYYEGPDADFSFADAYAPPDYGALRFCEARVYAMFNRAAPSLGLSIDYVKGVAGAEPMPLWIKPDKKLSVHDVMELMRDHFEGTEFDMTKDIGAGPYACPYRWRPLTWKVDDTEYLNERATSTQQTGFSFVAQSRSWLPDPIGGVFWFGVDDTYSTVYCPMYCGIKRVPEPYAVGTADFHHFSWESAFWTFNWVANYAYSRYSDMIEDIQVVQRDLEGSYLANQPVIDAAALALYEQSPGLAIDYLTEYSCRIGDETVARWRKLGEELVVKYMDGNVKDELGHVTHPSYPESWYRKIVEDTGDHLEYKKLESGN</sequence>
<dbReference type="PANTHER" id="PTHR12994:SF17">
    <property type="entry name" value="LD30995P"/>
    <property type="match status" value="1"/>
</dbReference>
<dbReference type="GO" id="GO:0006508">
    <property type="term" value="P:proteolysis"/>
    <property type="evidence" value="ECO:0007669"/>
    <property type="project" value="UniProtKB-KW"/>
</dbReference>
<evidence type="ECO:0000256" key="1">
    <source>
        <dbReference type="RuleBase" id="RU364089"/>
    </source>
</evidence>
<comment type="caution">
    <text evidence="3">The sequence shown here is derived from an EMBL/GenBank/DDBJ whole genome shotgun (WGS) entry which is preliminary data.</text>
</comment>
<dbReference type="Pfam" id="PF03577">
    <property type="entry name" value="Peptidase_C69"/>
    <property type="match status" value="1"/>
</dbReference>
<proteinExistence type="inferred from homology"/>
<organism evidence="3">
    <name type="scientific">Eiseniibacteriota bacterium</name>
    <dbReference type="NCBI Taxonomy" id="2212470"/>
    <lineage>
        <taxon>Bacteria</taxon>
        <taxon>Candidatus Eiseniibacteriota</taxon>
    </lineage>
</organism>
<comment type="catalytic activity">
    <reaction evidence="1">
        <text>an L-aminoacyl-L-amino acid + H2O = 2 an L-alpha-amino acid</text>
        <dbReference type="Rhea" id="RHEA:48940"/>
        <dbReference type="ChEBI" id="CHEBI:15377"/>
        <dbReference type="ChEBI" id="CHEBI:59869"/>
        <dbReference type="ChEBI" id="CHEBI:77460"/>
    </reaction>
</comment>
<keyword evidence="2" id="KW-0732">Signal</keyword>
<comment type="similarity">
    <text evidence="1">Belongs to the peptidase C69 family.</text>
</comment>
<keyword evidence="1" id="KW-0645">Protease</keyword>
<dbReference type="Gene3D" id="3.60.60.10">
    <property type="entry name" value="Penicillin V Acylase, Chain A"/>
    <property type="match status" value="1"/>
</dbReference>
<name>A0A7V2ATY9_UNCEI</name>
<accession>A0A7V2ATY9</accession>
<keyword evidence="1" id="KW-0378">Hydrolase</keyword>
<evidence type="ECO:0000313" key="3">
    <source>
        <dbReference type="EMBL" id="HER43213.1"/>
    </source>
</evidence>
<feature type="chain" id="PRO_5031447290" description="Dipeptidase" evidence="2">
    <location>
        <begin position="25"/>
        <end position="542"/>
    </location>
</feature>
<evidence type="ECO:0000256" key="2">
    <source>
        <dbReference type="SAM" id="SignalP"/>
    </source>
</evidence>
<keyword evidence="1" id="KW-0224">Dipeptidase</keyword>
<dbReference type="GO" id="GO:0016805">
    <property type="term" value="F:dipeptidase activity"/>
    <property type="evidence" value="ECO:0007669"/>
    <property type="project" value="UniProtKB-KW"/>
</dbReference>
<gene>
    <name evidence="3" type="ORF">ENO08_01990</name>
</gene>
<dbReference type="EC" id="3.4.-.-" evidence="1"/>
<dbReference type="AlphaFoldDB" id="A0A7V2ATY9"/>
<dbReference type="InterPro" id="IPR005322">
    <property type="entry name" value="Peptidase_C69"/>
</dbReference>
<reference evidence="3" key="1">
    <citation type="journal article" date="2020" name="mSystems">
        <title>Genome- and Community-Level Interaction Insights into Carbon Utilization and Element Cycling Functions of Hydrothermarchaeota in Hydrothermal Sediment.</title>
        <authorList>
            <person name="Zhou Z."/>
            <person name="Liu Y."/>
            <person name="Xu W."/>
            <person name="Pan J."/>
            <person name="Luo Z.H."/>
            <person name="Li M."/>
        </authorList>
    </citation>
    <scope>NUCLEOTIDE SEQUENCE [LARGE SCALE GENOMIC DNA]</scope>
    <source>
        <strain evidence="3">SpSt-1233</strain>
    </source>
</reference>
<feature type="signal peptide" evidence="2">
    <location>
        <begin position="1"/>
        <end position="24"/>
    </location>
</feature>
<dbReference type="PANTHER" id="PTHR12994">
    <property type="entry name" value="SECERNIN"/>
    <property type="match status" value="1"/>
</dbReference>
<dbReference type="Proteomes" id="UP000886069">
    <property type="component" value="Unassembled WGS sequence"/>
</dbReference>